<gene>
    <name evidence="3" type="ORF">NCTC12998_02748</name>
</gene>
<dbReference type="AlphaFoldDB" id="A0A485B863"/>
<dbReference type="Pfam" id="PF03237">
    <property type="entry name" value="Terminase_6N"/>
    <property type="match status" value="1"/>
</dbReference>
<dbReference type="Proteomes" id="UP000345637">
    <property type="component" value="Unassembled WGS sequence"/>
</dbReference>
<keyword evidence="1" id="KW-1188">Viral release from host cell</keyword>
<evidence type="ECO:0000313" key="4">
    <source>
        <dbReference type="Proteomes" id="UP000345637"/>
    </source>
</evidence>
<protein>
    <submittedName>
        <fullName evidence="3">Uncharacterized conserved protein</fullName>
    </submittedName>
</protein>
<evidence type="ECO:0000256" key="1">
    <source>
        <dbReference type="ARBA" id="ARBA00022612"/>
    </source>
</evidence>
<sequence length="147" mass="16446">MRGGCNLFDLDQLRLEYSPDEYQNLLMCEFLDDLASVFPLSELQACMVDSWEVWEDFQALALRPFGWREVWIGYDPAKGTQNGDSAGCVVIAPPMVPGGKFRILERHQWRGMDFRAQAELSASLPSSTTCLTSALTLPASVMAFTKT</sequence>
<feature type="domain" description="Terminase large subunit gp17-like C-terminal" evidence="2">
    <location>
        <begin position="72"/>
        <end position="120"/>
    </location>
</feature>
<dbReference type="InterPro" id="IPR035421">
    <property type="entry name" value="Terminase_6C"/>
</dbReference>
<accession>A0A485B863</accession>
<reference evidence="3 4" key="1">
    <citation type="submission" date="2019-03" db="EMBL/GenBank/DDBJ databases">
        <authorList>
            <consortium name="Pathogen Informatics"/>
        </authorList>
    </citation>
    <scope>NUCLEOTIDE SEQUENCE [LARGE SCALE GENOMIC DNA]</scope>
    <source>
        <strain evidence="3 4">NCTC12998</strain>
    </source>
</reference>
<dbReference type="EMBL" id="CAADJE010000022">
    <property type="protein sequence ID" value="VFS64929.1"/>
    <property type="molecule type" value="Genomic_DNA"/>
</dbReference>
<evidence type="ECO:0000313" key="3">
    <source>
        <dbReference type="EMBL" id="VFS64929.1"/>
    </source>
</evidence>
<name>A0A485B863_RAOPL</name>
<dbReference type="Pfam" id="PF17289">
    <property type="entry name" value="Terminase_6C"/>
    <property type="match status" value="1"/>
</dbReference>
<evidence type="ECO:0000259" key="2">
    <source>
        <dbReference type="Pfam" id="PF17289"/>
    </source>
</evidence>
<proteinExistence type="predicted"/>
<organism evidence="3 4">
    <name type="scientific">Raoultella planticola</name>
    <name type="common">Klebsiella planticola</name>
    <dbReference type="NCBI Taxonomy" id="575"/>
    <lineage>
        <taxon>Bacteria</taxon>
        <taxon>Pseudomonadati</taxon>
        <taxon>Pseudomonadota</taxon>
        <taxon>Gammaproteobacteria</taxon>
        <taxon>Enterobacterales</taxon>
        <taxon>Enterobacteriaceae</taxon>
        <taxon>Klebsiella/Raoultella group</taxon>
        <taxon>Raoultella</taxon>
    </lineage>
</organism>